<dbReference type="STRING" id="411154.GFO_0781"/>
<evidence type="ECO:0000313" key="3">
    <source>
        <dbReference type="Proteomes" id="UP000000755"/>
    </source>
</evidence>
<dbReference type="InterPro" id="IPR045444">
    <property type="entry name" value="DUF6503"/>
</dbReference>
<evidence type="ECO:0000256" key="1">
    <source>
        <dbReference type="SAM" id="MobiDB-lite"/>
    </source>
</evidence>
<organism evidence="2 3">
    <name type="scientific">Christiangramia forsetii (strain DSM 17595 / CGMCC 1.15422 / KT0803)</name>
    <name type="common">Gramella forsetii</name>
    <dbReference type="NCBI Taxonomy" id="411154"/>
    <lineage>
        <taxon>Bacteria</taxon>
        <taxon>Pseudomonadati</taxon>
        <taxon>Bacteroidota</taxon>
        <taxon>Flavobacteriia</taxon>
        <taxon>Flavobacteriales</taxon>
        <taxon>Flavobacteriaceae</taxon>
        <taxon>Christiangramia</taxon>
    </lineage>
</organism>
<dbReference type="HOGENOM" id="CLU_085003_0_0_10"/>
<dbReference type="eggNOG" id="ENOG502ZBWE">
    <property type="taxonomic scope" value="Bacteria"/>
</dbReference>
<gene>
    <name evidence="2" type="ordered locus">GFO_0781</name>
</gene>
<name>A0LZG2_CHRFK</name>
<feature type="region of interest" description="Disordered" evidence="1">
    <location>
        <begin position="55"/>
        <end position="74"/>
    </location>
</feature>
<reference evidence="2 3" key="1">
    <citation type="journal article" date="2006" name="Environ. Microbiol.">
        <title>Whole genome analysis of the marine Bacteroidetes'Gramella forsetii' reveals adaptations to degradation of polymeric organic matter.</title>
        <authorList>
            <person name="Bauer M."/>
            <person name="Kube M."/>
            <person name="Teeling H."/>
            <person name="Richter M."/>
            <person name="Lombardot T."/>
            <person name="Allers E."/>
            <person name="Wuerdemann C.A."/>
            <person name="Quast C."/>
            <person name="Kuhl H."/>
            <person name="Knaust F."/>
            <person name="Woebken D."/>
            <person name="Bischof K."/>
            <person name="Mussmann M."/>
            <person name="Choudhuri J.V."/>
            <person name="Meyer F."/>
            <person name="Reinhardt R."/>
            <person name="Amann R.I."/>
            <person name="Gloeckner F.O."/>
        </authorList>
    </citation>
    <scope>NUCLEOTIDE SEQUENCE [LARGE SCALE GENOMIC DNA]</scope>
    <source>
        <strain evidence="2 3">KT0803</strain>
    </source>
</reference>
<dbReference type="EMBL" id="CU207366">
    <property type="protein sequence ID" value="CAL65757.1"/>
    <property type="molecule type" value="Genomic_DNA"/>
</dbReference>
<dbReference type="Proteomes" id="UP000000755">
    <property type="component" value="Chromosome"/>
</dbReference>
<dbReference type="AlphaFoldDB" id="A0LZG2"/>
<evidence type="ECO:0000313" key="2">
    <source>
        <dbReference type="EMBL" id="CAL65757.1"/>
    </source>
</evidence>
<protein>
    <submittedName>
        <fullName evidence="2">Uncharacterized protein</fullName>
    </submittedName>
</protein>
<proteinExistence type="predicted"/>
<sequence>MGICKISNIISTILWSLYRQTEQFNKIKPLTMKKVLLFIAALALVTACKNDSKESKQKQIASSTEEKSESSMNYPDELQEVLTAHGGIVQWNKMNTLKYSIPKSEENMEYQTVDLKNRYTLVENENVSMGYNGEDIWVKEGATEYKGNAGFYHNLMFYFYAMPFVFGDDGLNYENAEALNYKDTSYPGIKISFNNGVGASPKDEYYLYYDPQTKKMAWLGYTVTYQTGESSDKVNLIKYAEWQKTNGLLLPKKIAWYNYEAGTIGEMQNEVSFNNPSITQNKMDVETFKMPEGARVFEASEE</sequence>
<dbReference type="Pfam" id="PF20113">
    <property type="entry name" value="DUF6503"/>
    <property type="match status" value="1"/>
</dbReference>
<accession>A0LZG2</accession>
<dbReference type="KEGG" id="gfo:GFO_0781"/>